<dbReference type="EMBL" id="JBFRCH010000036">
    <property type="protein sequence ID" value="MEX3936693.1"/>
    <property type="molecule type" value="Genomic_DNA"/>
</dbReference>
<keyword evidence="2" id="KW-1185">Reference proteome</keyword>
<gene>
    <name evidence="1" type="ORF">AB4Y32_33860</name>
</gene>
<evidence type="ECO:0000313" key="2">
    <source>
        <dbReference type="Proteomes" id="UP001558850"/>
    </source>
</evidence>
<keyword evidence="1" id="KW-0238">DNA-binding</keyword>
<reference evidence="1" key="1">
    <citation type="submission" date="2024-07" db="EMBL/GenBank/DDBJ databases">
        <title>A survey of Mimosa microsymbionts across Brazilian biomes reveals a high diversity of Paraburkholderia nodulating endemic species, but also that Cupriavidus is common as a symbiont of widespread species.</title>
        <authorList>
            <person name="Rouws L."/>
            <person name="Barauna A."/>
            <person name="Beukes C."/>
            <person name="Rouws J.R.C."/>
            <person name="De Faria S.M."/>
            <person name="Gross E."/>
            <person name="Bueno Dos Reis Junior F."/>
            <person name="Simon M.F."/>
            <person name="Maluk M."/>
            <person name="Odee D.W."/>
            <person name="Kenicer G."/>
            <person name="Young J.P.W."/>
            <person name="Reis V.M."/>
            <person name="Zilli J."/>
            <person name="James E.K."/>
        </authorList>
    </citation>
    <scope>NUCLEOTIDE SEQUENCE</scope>
    <source>
        <strain evidence="1">EG181B</strain>
    </source>
</reference>
<organism evidence="1 2">
    <name type="scientific">Paraburkholderia phymatum</name>
    <dbReference type="NCBI Taxonomy" id="148447"/>
    <lineage>
        <taxon>Bacteria</taxon>
        <taxon>Pseudomonadati</taxon>
        <taxon>Pseudomonadota</taxon>
        <taxon>Betaproteobacteria</taxon>
        <taxon>Burkholderiales</taxon>
        <taxon>Burkholderiaceae</taxon>
        <taxon>Paraburkholderia</taxon>
    </lineage>
</organism>
<sequence length="54" mass="5687">MKLKDLAHKLGMSRTRVSRALNGHPGVSERTSEGAVAVAASVGYRPNTEHNTGA</sequence>
<proteinExistence type="predicted"/>
<name>A0ACC6UAJ4_9BURK</name>
<dbReference type="Proteomes" id="UP001558850">
    <property type="component" value="Unassembled WGS sequence"/>
</dbReference>
<accession>A0ACC6UAJ4</accession>
<comment type="caution">
    <text evidence="1">The sequence shown here is derived from an EMBL/GenBank/DDBJ whole genome shotgun (WGS) entry which is preliminary data.</text>
</comment>
<evidence type="ECO:0000313" key="1">
    <source>
        <dbReference type="EMBL" id="MEX3936693.1"/>
    </source>
</evidence>
<protein>
    <submittedName>
        <fullName evidence="1">LacI family DNA-binding transcriptional regulator</fullName>
    </submittedName>
</protein>